<reference evidence="3 4" key="1">
    <citation type="submission" date="2024-02" db="EMBL/GenBank/DDBJ databases">
        <title>A Gaetbulibacter species isolated from tidal flats and genomic insights of their niches.</title>
        <authorList>
            <person name="Ye Y."/>
        </authorList>
    </citation>
    <scope>NUCLEOTIDE SEQUENCE [LARGE SCALE GENOMIC DNA]</scope>
    <source>
        <strain evidence="3 4">KYW382</strain>
    </source>
</reference>
<dbReference type="Pfam" id="PF13585">
    <property type="entry name" value="CHU_C"/>
    <property type="match status" value="1"/>
</dbReference>
<dbReference type="Proteomes" id="UP001610100">
    <property type="component" value="Unassembled WGS sequence"/>
</dbReference>
<comment type="caution">
    <text evidence="3">The sequence shown here is derived from an EMBL/GenBank/DDBJ whole genome shotgun (WGS) entry which is preliminary data.</text>
</comment>
<evidence type="ECO:0000313" key="3">
    <source>
        <dbReference type="EMBL" id="MFH6770798.1"/>
    </source>
</evidence>
<feature type="signal peptide" evidence="1">
    <location>
        <begin position="1"/>
        <end position="31"/>
    </location>
</feature>
<protein>
    <submittedName>
        <fullName evidence="3">T9SS type B sorting domain-containing protein</fullName>
    </submittedName>
</protein>
<evidence type="ECO:0000256" key="1">
    <source>
        <dbReference type="SAM" id="SignalP"/>
    </source>
</evidence>
<feature type="domain" description="Ig-like" evidence="2">
    <location>
        <begin position="330"/>
        <end position="411"/>
    </location>
</feature>
<keyword evidence="4" id="KW-1185">Reference proteome</keyword>
<dbReference type="EMBL" id="JBAWKB010000001">
    <property type="protein sequence ID" value="MFH6770798.1"/>
    <property type="molecule type" value="Genomic_DNA"/>
</dbReference>
<dbReference type="Gene3D" id="2.60.40.2700">
    <property type="match status" value="1"/>
</dbReference>
<organism evidence="3 4">
    <name type="scientific">Gaetbulibacter aestuarii</name>
    <dbReference type="NCBI Taxonomy" id="1502358"/>
    <lineage>
        <taxon>Bacteria</taxon>
        <taxon>Pseudomonadati</taxon>
        <taxon>Bacteroidota</taxon>
        <taxon>Flavobacteriia</taxon>
        <taxon>Flavobacteriales</taxon>
        <taxon>Flavobacteriaceae</taxon>
        <taxon>Gaetbulibacter</taxon>
    </lineage>
</organism>
<name>A0ABW7MWP2_9FLAO</name>
<gene>
    <name evidence="3" type="ORF">V8G58_02540</name>
</gene>
<evidence type="ECO:0000259" key="2">
    <source>
        <dbReference type="Pfam" id="PF19081"/>
    </source>
</evidence>
<dbReference type="InterPro" id="IPR044023">
    <property type="entry name" value="Ig_7"/>
</dbReference>
<evidence type="ECO:0000313" key="4">
    <source>
        <dbReference type="Proteomes" id="UP001610100"/>
    </source>
</evidence>
<dbReference type="Pfam" id="PF19081">
    <property type="entry name" value="Ig_7"/>
    <property type="match status" value="1"/>
</dbReference>
<dbReference type="InterPro" id="IPR026341">
    <property type="entry name" value="T9SS_type_B"/>
</dbReference>
<sequence length="633" mass="70216">MEILKIRNTIKTLAQNLLLFLCFLTAFSVRAQLGFCTGNSGDPIFIEDFGVGTSPNALPAGTTSYIYTTGEPNDGYYTVSSRTNYFDWFNIQDHTPGDTNGKCLIINADFTAGEFYRTTISGLCENTSYEFSSWMINLLPASGCGGQGIPINVQFEIWDKTDATLLASGNTGNIQGTNSPNWQQYALVFQTLPGQSEVILKMRNNGPGGCGNDLALDDIVFKSCGDRTVVEDEQTATEISICEDEVPYSKQLTAIPDNSVFSTHYYQWQQSNDGSNWTDIPGETSDTYDASLINTTTYFRVKVAEDAVNLNNGLCNSFSDVYEFRVVNFPSPPASNGDLNICENDPTPLSVTVPNGVLVNWYDQASGGNLLQADSNTYKPSQSGTYYAEAQTINAGCLSQSRTAVKMTYDPIPMMTDEQLTFCENTSVMLEANVQNASIVDSYLWSTGENTKQIQVFTPGVYTVEAFSANCSSVKTITVEQIDNPIIDSIYSDGNDIVVETANSGPFLYSLDGHIFQQDNVFKNIDGGMYTIYVKHRDCQQLIAKNYLHFYIPKYFTPNGDGIHDTFDLSGIEFYSSSQVAIYDRYGKLLKFSSNQPFQWNGLYKGKRLPANDYWYVITIEGQTFKGNFSLKY</sequence>
<feature type="chain" id="PRO_5045695244" evidence="1">
    <location>
        <begin position="32"/>
        <end position="633"/>
    </location>
</feature>
<dbReference type="RefSeq" id="WP_344739347.1">
    <property type="nucleotide sequence ID" value="NZ_BAABAY010000001.1"/>
</dbReference>
<keyword evidence="1" id="KW-0732">Signal</keyword>
<dbReference type="NCBIfam" id="TIGR04131">
    <property type="entry name" value="Bac_Flav_CTERM"/>
    <property type="match status" value="1"/>
</dbReference>
<accession>A0ABW7MWP2</accession>
<proteinExistence type="predicted"/>